<name>A0A0G4HFB4_9ALVE</name>
<reference evidence="3" key="1">
    <citation type="submission" date="2014-11" db="EMBL/GenBank/DDBJ databases">
        <authorList>
            <person name="Otto D Thomas"/>
            <person name="Naeem Raeece"/>
        </authorList>
    </citation>
    <scope>NUCLEOTIDE SEQUENCE</scope>
</reference>
<dbReference type="GO" id="GO:0003723">
    <property type="term" value="F:RNA binding"/>
    <property type="evidence" value="ECO:0007669"/>
    <property type="project" value="UniProtKB-KW"/>
</dbReference>
<gene>
    <name evidence="3" type="ORF">Cvel_6614</name>
</gene>
<organism evidence="3">
    <name type="scientific">Chromera velia CCMP2878</name>
    <dbReference type="NCBI Taxonomy" id="1169474"/>
    <lineage>
        <taxon>Eukaryota</taxon>
        <taxon>Sar</taxon>
        <taxon>Alveolata</taxon>
        <taxon>Colpodellida</taxon>
        <taxon>Chromeraceae</taxon>
        <taxon>Chromera</taxon>
    </lineage>
</organism>
<keyword evidence="1" id="KW-0694">RNA-binding</keyword>
<evidence type="ECO:0000256" key="1">
    <source>
        <dbReference type="ARBA" id="ARBA00022884"/>
    </source>
</evidence>
<feature type="region of interest" description="Disordered" evidence="2">
    <location>
        <begin position="111"/>
        <end position="157"/>
    </location>
</feature>
<evidence type="ECO:0000256" key="2">
    <source>
        <dbReference type="SAM" id="MobiDB-lite"/>
    </source>
</evidence>
<sequence>MAASALTKRQNIALLEEHEDTAVEVVTHPGGSGSLRNSVETASRLLREGKSVRLTAKAQHANRCVTVAEIIRGTVPSVTQKTAIRGLQEVGCARRDLLQIEILQIPWPETNTPVPDGFQPLFSPEEFERARQTREKKADSMRAQEGSHDEGTDQMLD</sequence>
<dbReference type="InterPro" id="IPR036882">
    <property type="entry name" value="Alba-like_dom_sf"/>
</dbReference>
<protein>
    <submittedName>
        <fullName evidence="3">Uncharacterized protein</fullName>
    </submittedName>
</protein>
<dbReference type="SUPFAM" id="SSF82704">
    <property type="entry name" value="AlbA-like"/>
    <property type="match status" value="1"/>
</dbReference>
<dbReference type="EMBL" id="CDMZ01002503">
    <property type="protein sequence ID" value="CEM42658.1"/>
    <property type="molecule type" value="Genomic_DNA"/>
</dbReference>
<evidence type="ECO:0000313" key="3">
    <source>
        <dbReference type="EMBL" id="CEM42658.1"/>
    </source>
</evidence>
<dbReference type="VEuPathDB" id="CryptoDB:Cvel_6614"/>
<dbReference type="AlphaFoldDB" id="A0A0G4HFB4"/>
<proteinExistence type="predicted"/>
<feature type="compositionally biased region" description="Basic and acidic residues" evidence="2">
    <location>
        <begin position="126"/>
        <end position="151"/>
    </location>
</feature>
<accession>A0A0G4HFB4</accession>